<dbReference type="Pfam" id="PF01625">
    <property type="entry name" value="PMSR"/>
    <property type="match status" value="1"/>
</dbReference>
<organism evidence="6">
    <name type="scientific">marine metagenome</name>
    <dbReference type="NCBI Taxonomy" id="408172"/>
    <lineage>
        <taxon>unclassified sequences</taxon>
        <taxon>metagenomes</taxon>
        <taxon>ecological metagenomes</taxon>
    </lineage>
</organism>
<evidence type="ECO:0000256" key="1">
    <source>
        <dbReference type="ARBA" id="ARBA00012502"/>
    </source>
</evidence>
<evidence type="ECO:0000313" key="6">
    <source>
        <dbReference type="EMBL" id="SVA93947.1"/>
    </source>
</evidence>
<accession>A0A381ZYM8</accession>
<protein>
    <recommendedName>
        <fullName evidence="1">peptide-methionine (S)-S-oxide reductase</fullName>
        <ecNumber evidence="1">1.8.4.11</ecNumber>
    </recommendedName>
</protein>
<comment type="catalytic activity">
    <reaction evidence="4">
        <text>[thioredoxin]-disulfide + L-methionine + H2O = L-methionine (S)-S-oxide + [thioredoxin]-dithiol</text>
        <dbReference type="Rhea" id="RHEA:19993"/>
        <dbReference type="Rhea" id="RHEA-COMP:10698"/>
        <dbReference type="Rhea" id="RHEA-COMP:10700"/>
        <dbReference type="ChEBI" id="CHEBI:15377"/>
        <dbReference type="ChEBI" id="CHEBI:29950"/>
        <dbReference type="ChEBI" id="CHEBI:50058"/>
        <dbReference type="ChEBI" id="CHEBI:57844"/>
        <dbReference type="ChEBI" id="CHEBI:58772"/>
        <dbReference type="EC" id="1.8.4.11"/>
    </reaction>
</comment>
<dbReference type="GO" id="GO:0034599">
    <property type="term" value="P:cellular response to oxidative stress"/>
    <property type="evidence" value="ECO:0007669"/>
    <property type="project" value="TreeGrafter"/>
</dbReference>
<gene>
    <name evidence="6" type="ORF">METZ01_LOCUS146801</name>
</gene>
<dbReference type="HAMAP" id="MF_01401">
    <property type="entry name" value="MsrA"/>
    <property type="match status" value="1"/>
</dbReference>
<dbReference type="PANTHER" id="PTHR42799:SF2">
    <property type="entry name" value="MITOCHONDRIAL PEPTIDE METHIONINE SULFOXIDE REDUCTASE"/>
    <property type="match status" value="1"/>
</dbReference>
<sequence>MKKAIFASGCFWGPEEKLSKIKGITKTEVGYCGGNNSKTSYEEVCTGKTNHAEVVKIEFDEKVISYEEIVNFFFTIHSPTTFNRQGPDVGSQYRSEIFFYDDEQKKIAEKIKENLNEKLNKKMVTKISKETNYCKAEEYHQKYLQKKGL</sequence>
<reference evidence="6" key="1">
    <citation type="submission" date="2018-05" db="EMBL/GenBank/DDBJ databases">
        <authorList>
            <person name="Lanie J.A."/>
            <person name="Ng W.-L."/>
            <person name="Kazmierczak K.M."/>
            <person name="Andrzejewski T.M."/>
            <person name="Davidsen T.M."/>
            <person name="Wayne K.J."/>
            <person name="Tettelin H."/>
            <person name="Glass J.I."/>
            <person name="Rusch D."/>
            <person name="Podicherti R."/>
            <person name="Tsui H.-C.T."/>
            <person name="Winkler M.E."/>
        </authorList>
    </citation>
    <scope>NUCLEOTIDE SEQUENCE</scope>
</reference>
<dbReference type="EMBL" id="UINC01023055">
    <property type="protein sequence ID" value="SVA93947.1"/>
    <property type="molecule type" value="Genomic_DNA"/>
</dbReference>
<dbReference type="InterPro" id="IPR050162">
    <property type="entry name" value="MsrA_MetSO_reductase"/>
</dbReference>
<evidence type="ECO:0000256" key="2">
    <source>
        <dbReference type="ARBA" id="ARBA00023002"/>
    </source>
</evidence>
<evidence type="ECO:0000256" key="3">
    <source>
        <dbReference type="ARBA" id="ARBA00047806"/>
    </source>
</evidence>
<dbReference type="PANTHER" id="PTHR42799">
    <property type="entry name" value="MITOCHONDRIAL PEPTIDE METHIONINE SULFOXIDE REDUCTASE"/>
    <property type="match status" value="1"/>
</dbReference>
<dbReference type="InterPro" id="IPR002569">
    <property type="entry name" value="Met_Sox_Rdtase_MsrA_dom"/>
</dbReference>
<dbReference type="GO" id="GO:0008113">
    <property type="term" value="F:peptide-methionine (S)-S-oxide reductase activity"/>
    <property type="evidence" value="ECO:0007669"/>
    <property type="project" value="UniProtKB-EC"/>
</dbReference>
<evidence type="ECO:0000259" key="5">
    <source>
        <dbReference type="Pfam" id="PF01625"/>
    </source>
</evidence>
<comment type="catalytic activity">
    <reaction evidence="3">
        <text>L-methionyl-[protein] + [thioredoxin]-disulfide + H2O = L-methionyl-(S)-S-oxide-[protein] + [thioredoxin]-dithiol</text>
        <dbReference type="Rhea" id="RHEA:14217"/>
        <dbReference type="Rhea" id="RHEA-COMP:10698"/>
        <dbReference type="Rhea" id="RHEA-COMP:10700"/>
        <dbReference type="Rhea" id="RHEA-COMP:12313"/>
        <dbReference type="Rhea" id="RHEA-COMP:12315"/>
        <dbReference type="ChEBI" id="CHEBI:15377"/>
        <dbReference type="ChEBI" id="CHEBI:16044"/>
        <dbReference type="ChEBI" id="CHEBI:29950"/>
        <dbReference type="ChEBI" id="CHEBI:44120"/>
        <dbReference type="ChEBI" id="CHEBI:50058"/>
        <dbReference type="EC" id="1.8.4.11"/>
    </reaction>
</comment>
<dbReference type="GO" id="GO:0005737">
    <property type="term" value="C:cytoplasm"/>
    <property type="evidence" value="ECO:0007669"/>
    <property type="project" value="TreeGrafter"/>
</dbReference>
<dbReference type="Gene3D" id="3.30.1060.10">
    <property type="entry name" value="Peptide methionine sulphoxide reductase MsrA"/>
    <property type="match status" value="1"/>
</dbReference>
<feature type="domain" description="Peptide methionine sulphoxide reductase MsrA" evidence="5">
    <location>
        <begin position="3"/>
        <end position="147"/>
    </location>
</feature>
<proteinExistence type="inferred from homology"/>
<dbReference type="AlphaFoldDB" id="A0A381ZYM8"/>
<keyword evidence="2" id="KW-0560">Oxidoreductase</keyword>
<evidence type="ECO:0000256" key="4">
    <source>
        <dbReference type="ARBA" id="ARBA00048782"/>
    </source>
</evidence>
<dbReference type="SUPFAM" id="SSF55068">
    <property type="entry name" value="Peptide methionine sulfoxide reductase"/>
    <property type="match status" value="1"/>
</dbReference>
<name>A0A381ZYM8_9ZZZZ</name>
<dbReference type="NCBIfam" id="TIGR00401">
    <property type="entry name" value="msrA"/>
    <property type="match status" value="1"/>
</dbReference>
<dbReference type="EC" id="1.8.4.11" evidence="1"/>
<dbReference type="InterPro" id="IPR036509">
    <property type="entry name" value="Met_Sox_Rdtase_MsrA_sf"/>
</dbReference>